<accession>A0ABU1ILJ3</accession>
<keyword evidence="5" id="KW-1185">Reference proteome</keyword>
<organism evidence="4 5">
    <name type="scientific">Desmospora profundinema</name>
    <dbReference type="NCBI Taxonomy" id="1571184"/>
    <lineage>
        <taxon>Bacteria</taxon>
        <taxon>Bacillati</taxon>
        <taxon>Bacillota</taxon>
        <taxon>Bacilli</taxon>
        <taxon>Bacillales</taxon>
        <taxon>Thermoactinomycetaceae</taxon>
        <taxon>Desmospora</taxon>
    </lineage>
</organism>
<gene>
    <name evidence="4" type="ORF">JOE21_001559</name>
</gene>
<protein>
    <submittedName>
        <fullName evidence="4">LCP family protein required for cell wall assembly</fullName>
    </submittedName>
</protein>
<dbReference type="Proteomes" id="UP001185012">
    <property type="component" value="Unassembled WGS sequence"/>
</dbReference>
<evidence type="ECO:0000313" key="5">
    <source>
        <dbReference type="Proteomes" id="UP001185012"/>
    </source>
</evidence>
<reference evidence="4 5" key="1">
    <citation type="submission" date="2023-07" db="EMBL/GenBank/DDBJ databases">
        <title>Genomic Encyclopedia of Type Strains, Phase IV (KMG-IV): sequencing the most valuable type-strain genomes for metagenomic binning, comparative biology and taxonomic classification.</title>
        <authorList>
            <person name="Goeker M."/>
        </authorList>
    </citation>
    <scope>NUCLEOTIDE SEQUENCE [LARGE SCALE GENOMIC DNA]</scope>
    <source>
        <strain evidence="4 5">DSM 45903</strain>
    </source>
</reference>
<feature type="domain" description="Cell envelope-related transcriptional attenuator" evidence="3">
    <location>
        <begin position="83"/>
        <end position="226"/>
    </location>
</feature>
<evidence type="ECO:0000313" key="4">
    <source>
        <dbReference type="EMBL" id="MDR6225561.1"/>
    </source>
</evidence>
<name>A0ABU1ILJ3_9BACL</name>
<dbReference type="InterPro" id="IPR050922">
    <property type="entry name" value="LytR/CpsA/Psr_CW_biosynth"/>
</dbReference>
<evidence type="ECO:0000256" key="2">
    <source>
        <dbReference type="SAM" id="MobiDB-lite"/>
    </source>
</evidence>
<proteinExistence type="inferred from homology"/>
<dbReference type="Pfam" id="PF03816">
    <property type="entry name" value="LytR_cpsA_psr"/>
    <property type="match status" value="1"/>
</dbReference>
<feature type="region of interest" description="Disordered" evidence="2">
    <location>
        <begin position="29"/>
        <end position="63"/>
    </location>
</feature>
<feature type="compositionally biased region" description="Polar residues" evidence="2">
    <location>
        <begin position="42"/>
        <end position="60"/>
    </location>
</feature>
<sequence length="310" mass="35312">MNRWVSIGLAIIALLTGAILLSWGIQNKSHPSTDSAPIKRQTIGQTNPPKTTNPSQSLLPTPSKEPVSLLLMGVDRRKGDKGRTDAIMLVVLNPAHKRVTLLNIPRDTKTLLRLKGGRQRWDKINHAYALGGGVEATVRTVETFLDVPVHHHLKIDMGGFRRIIDKMGGVDVEVEKSFSYKGHHFRQGPMHLNGSQALAYVRDRTGGSDYDRHIRQQQVLGDLWERGTRFSSLLNMQAWMPTLIRHVDTDLSPWEMWRLAATIRSLPPDRMQVLHLQGVDEWNDRYYLVVPQQERNRIRDILRKELQIDG</sequence>
<dbReference type="EMBL" id="JAVDQG010000003">
    <property type="protein sequence ID" value="MDR6225561.1"/>
    <property type="molecule type" value="Genomic_DNA"/>
</dbReference>
<dbReference type="RefSeq" id="WP_309864398.1">
    <property type="nucleotide sequence ID" value="NZ_JAVDQG010000003.1"/>
</dbReference>
<comment type="caution">
    <text evidence="4">The sequence shown here is derived from an EMBL/GenBank/DDBJ whole genome shotgun (WGS) entry which is preliminary data.</text>
</comment>
<dbReference type="NCBIfam" id="TIGR00350">
    <property type="entry name" value="lytR_cpsA_psr"/>
    <property type="match status" value="1"/>
</dbReference>
<dbReference type="PANTHER" id="PTHR33392:SF6">
    <property type="entry name" value="POLYISOPRENYL-TEICHOIC ACID--PEPTIDOGLYCAN TEICHOIC ACID TRANSFERASE TAGU"/>
    <property type="match status" value="1"/>
</dbReference>
<dbReference type="Gene3D" id="3.40.630.190">
    <property type="entry name" value="LCP protein"/>
    <property type="match status" value="1"/>
</dbReference>
<evidence type="ECO:0000256" key="1">
    <source>
        <dbReference type="ARBA" id="ARBA00006068"/>
    </source>
</evidence>
<dbReference type="InterPro" id="IPR004474">
    <property type="entry name" value="LytR_CpsA_psr"/>
</dbReference>
<evidence type="ECO:0000259" key="3">
    <source>
        <dbReference type="Pfam" id="PF03816"/>
    </source>
</evidence>
<comment type="similarity">
    <text evidence="1">Belongs to the LytR/CpsA/Psr (LCP) family.</text>
</comment>
<dbReference type="PANTHER" id="PTHR33392">
    <property type="entry name" value="POLYISOPRENYL-TEICHOIC ACID--PEPTIDOGLYCAN TEICHOIC ACID TRANSFERASE TAGU"/>
    <property type="match status" value="1"/>
</dbReference>